<dbReference type="Gene3D" id="3.30.420.10">
    <property type="entry name" value="Ribonuclease H-like superfamily/Ribonuclease H"/>
    <property type="match status" value="1"/>
</dbReference>
<dbReference type="SUPFAM" id="SSF54160">
    <property type="entry name" value="Chromo domain-like"/>
    <property type="match status" value="1"/>
</dbReference>
<dbReference type="PANTHER" id="PTHR46148">
    <property type="entry name" value="CHROMO DOMAIN-CONTAINING PROTEIN"/>
    <property type="match status" value="1"/>
</dbReference>
<dbReference type="GO" id="GO:0003676">
    <property type="term" value="F:nucleic acid binding"/>
    <property type="evidence" value="ECO:0007669"/>
    <property type="project" value="InterPro"/>
</dbReference>
<evidence type="ECO:0000313" key="2">
    <source>
        <dbReference type="EMBL" id="KAK4265117.1"/>
    </source>
</evidence>
<comment type="caution">
    <text evidence="2">The sequence shown here is derived from an EMBL/GenBank/DDBJ whole genome shotgun (WGS) entry which is preliminary data.</text>
</comment>
<dbReference type="InterPro" id="IPR056924">
    <property type="entry name" value="SH3_Tf2-1"/>
</dbReference>
<sequence length="267" mass="30608">MDGQTEVLNRCLECYLRCMTGDFPKKWTKCLTLAELWYNTTYHSAIGMTPFQAVYGVSPPIHLPYVDGRSSNDLVDRTCLSRELVLHSLKDHLLRAQHCMVQQANKHRTKRQLHIGDMVYLKLHPFWRNLLNNSSLHKLAARYFRPFKVLKKVGAVAYELDLPSTTCVHPVFHVSLLKKHVGPAIPIAQSLPPVDDQGQFALEPEVILGRKLVRRNNLPVTQVLIQWKLTQPEDATWEDLSAIQTQFPHFPTTAEPTHEILVDKDSF</sequence>
<dbReference type="SUPFAM" id="SSF53098">
    <property type="entry name" value="Ribonuclease H-like"/>
    <property type="match status" value="1"/>
</dbReference>
<evidence type="ECO:0000259" key="1">
    <source>
        <dbReference type="Pfam" id="PF24626"/>
    </source>
</evidence>
<keyword evidence="3" id="KW-1185">Reference proteome</keyword>
<evidence type="ECO:0000313" key="3">
    <source>
        <dbReference type="Proteomes" id="UP001293593"/>
    </source>
</evidence>
<proteinExistence type="predicted"/>
<dbReference type="Proteomes" id="UP001293593">
    <property type="component" value="Unassembled WGS sequence"/>
</dbReference>
<protein>
    <recommendedName>
        <fullName evidence="1">Tf2-1-like SH3-like domain-containing protein</fullName>
    </recommendedName>
</protein>
<dbReference type="EMBL" id="JAWXYG010000008">
    <property type="protein sequence ID" value="KAK4265117.1"/>
    <property type="molecule type" value="Genomic_DNA"/>
</dbReference>
<dbReference type="Pfam" id="PF24626">
    <property type="entry name" value="SH3_Tf2-1"/>
    <property type="match status" value="1"/>
</dbReference>
<accession>A0AAE1MF37</accession>
<feature type="domain" description="Tf2-1-like SH3-like" evidence="1">
    <location>
        <begin position="116"/>
        <end position="180"/>
    </location>
</feature>
<dbReference type="InterPro" id="IPR036397">
    <property type="entry name" value="RNaseH_sf"/>
</dbReference>
<reference evidence="2" key="1">
    <citation type="submission" date="2023-10" db="EMBL/GenBank/DDBJ databases">
        <title>Chromosome-level genome of the transformable northern wattle, Acacia crassicarpa.</title>
        <authorList>
            <person name="Massaro I."/>
            <person name="Sinha N.R."/>
            <person name="Poethig S."/>
            <person name="Leichty A.R."/>
        </authorList>
    </citation>
    <scope>NUCLEOTIDE SEQUENCE</scope>
    <source>
        <strain evidence="2">Acra3RX</strain>
        <tissue evidence="2">Leaf</tissue>
    </source>
</reference>
<dbReference type="InterPro" id="IPR012337">
    <property type="entry name" value="RNaseH-like_sf"/>
</dbReference>
<dbReference type="PANTHER" id="PTHR46148:SF52">
    <property type="entry name" value="OS04G0603800 PROTEIN"/>
    <property type="match status" value="1"/>
</dbReference>
<gene>
    <name evidence="2" type="ORF">QN277_026210</name>
</gene>
<dbReference type="AlphaFoldDB" id="A0AAE1MF37"/>
<name>A0AAE1MF37_9FABA</name>
<organism evidence="2 3">
    <name type="scientific">Acacia crassicarpa</name>
    <name type="common">northern wattle</name>
    <dbReference type="NCBI Taxonomy" id="499986"/>
    <lineage>
        <taxon>Eukaryota</taxon>
        <taxon>Viridiplantae</taxon>
        <taxon>Streptophyta</taxon>
        <taxon>Embryophyta</taxon>
        <taxon>Tracheophyta</taxon>
        <taxon>Spermatophyta</taxon>
        <taxon>Magnoliopsida</taxon>
        <taxon>eudicotyledons</taxon>
        <taxon>Gunneridae</taxon>
        <taxon>Pentapetalae</taxon>
        <taxon>rosids</taxon>
        <taxon>fabids</taxon>
        <taxon>Fabales</taxon>
        <taxon>Fabaceae</taxon>
        <taxon>Caesalpinioideae</taxon>
        <taxon>mimosoid clade</taxon>
        <taxon>Acacieae</taxon>
        <taxon>Acacia</taxon>
    </lineage>
</organism>
<dbReference type="InterPro" id="IPR016197">
    <property type="entry name" value="Chromo-like_dom_sf"/>
</dbReference>